<evidence type="ECO:0000256" key="2">
    <source>
        <dbReference type="ARBA" id="ARBA00023128"/>
    </source>
</evidence>
<feature type="compositionally biased region" description="Low complexity" evidence="5">
    <location>
        <begin position="178"/>
        <end position="188"/>
    </location>
</feature>
<keyword evidence="3" id="KW-0479">Metal-binding</keyword>
<dbReference type="Gene3D" id="4.10.60.10">
    <property type="entry name" value="Zinc finger, CCHC-type"/>
    <property type="match status" value="1"/>
</dbReference>
<dbReference type="InterPro" id="IPR036691">
    <property type="entry name" value="Endo/exonu/phosph_ase_sf"/>
</dbReference>
<keyword evidence="3" id="KW-0862">Zinc</keyword>
<dbReference type="SUPFAM" id="SSF57756">
    <property type="entry name" value="Retrovirus zinc finger-like domains"/>
    <property type="match status" value="1"/>
</dbReference>
<sequence>MVERAGDAIEVGATSPPLRRSGRTATPSSKAVSVRNTVEKVNAVTEKSDERVPSIVSEATEMRAAPEVDGEGCTAEAAIAGMQRMLELMEKSYSKMRQMEEKTNDQSKIIEGLHQKIGEMQQELGQAKVELKQACEELAQTRTALEAITKSPVWSSPQPSYADMARTPPESHPSNVMTLSTSRTASTSSGDTIYCTIDMQETEDSVNERVTAKTIRTILETEMRAKPHNGAWRCRAVTEDRSNPQRMRVVCRNESEQDMVKKTIEEKLPAARILDNGYHRLRVDGVPRTVMLDEDGNDLPEVTAILSTANDTEVAKATWLSDRQLKNYGSILVEFKKASEARRFLDEGFFYVGDVSAKTAAFKHQPRPKQCYNCQELTGHRAADCKKPRVCARCAKEGHHHRDCTEITVKCVPCGGMSNTLRIIQLNVHKRGEIHDSLMNDDDNADAAIVAIQEPHARLIQGRLLTTPMAHHKWIKLVPTVCNTAGRWAIRSMMWVRRDLEVEQVAVESSDLTAAVITLPERKVMVVSVYVQGVDKQALTDACALLRTTIMKTRRDEGQIVDVVLVGDFNRHDQLWGGEDVSLLRQGEADEIIDLMSEYSLDSLLPRGTKTWQGGEYESTVDLVLASEGLSQNLVSCRTSNTEHGSDHRTIETTFEMVAAEANVQDRLLLKNAPWKEIRSRITANITDTTGGTAQEKMDALATVVGEAVHALTPKARPSPYSKRWWTSDLTQLRQVYTYWRNRARAVRRAGCTDPDLQNAAMAAAKQYHDAIRQQKKAHWENFLADNDNIWKAAMYLKSGKESAFGRVPRLTRANGTHTTSNAEQAEELLTTFFPPLPQQIEEEDEHSTRTAVAMPDLTMEEVERQLMAAKPWKAPGKDGLPMVVWQKVWPVVQHHVVALFQKSLDEGALPHQWRHAKIIPLKKSGKEDYGIAGSWRPISLLCTLGKVLESVIAERLSHAVEAFGLLPTNHFGGRKQRSAEHALLLLQEQIFAAWRGRRVLSLVSFDVKGAYNGVFKDRLLQRMRTRGVPEKIVRWTEAFCSDRTASLQVNGQESDVQDLPQAGLPQGSPLSPIAYLFFNADLVQRKIDANGGAIAFIDDFTAWVTGPTAQSNLEGIQSIVEHATDWERRSGATFQAKKTAIMHFTRNAQKLDTTPIMIKGEMVKPKGHTKILGVVMDTRLKFRQHIAEAASKGLEAAMELKRLRGLSARTARQLFAATVTPIVDYASNVWMHAYKDRLMGPINRVQRAGAQAIVGTFMTVATSVAEAEAHIVSARERFWKRAIKMWMDVHTLPETNPLSRITSRIKKFYPYYLSPLHQVAKRLKDAPLSQMETITPVPLEPWRARLKTLMDKPSDGWTIAVAVSSSARNGTVGAGGIIQSTATTSNESKREVFSFTLGARTGQNPFAGELAAIAYALRNVRDAYRQNIVISTRNKAAVAALNRPHQQSGQEFIKCIYDSVGELADKGNTVVVSWESPDKNKLLHTAKKQAKAATEQGAVPHAPFPVMKSTLLYIEQRKLTGERSIPEGVGRFTKTIDTAIPGDHTQKIYEEHSWKERSTLAQLRTDMGRLNGYLHRIKATSSGQCACGEARETVEHFLLHCPRWDEQRTGFREDASTKWDDLSFRLGGKSPTDGPKWKPNLGAVRATIQFTLATGRFDY</sequence>
<dbReference type="Proteomes" id="UP000076881">
    <property type="component" value="Unassembled WGS sequence"/>
</dbReference>
<feature type="coiled-coil region" evidence="4">
    <location>
        <begin position="82"/>
        <end position="148"/>
    </location>
</feature>
<dbReference type="SMART" id="SM00343">
    <property type="entry name" value="ZnF_C2HC"/>
    <property type="match status" value="2"/>
</dbReference>
<accession>A0A167W1X9</accession>
<keyword evidence="2" id="KW-0496">Mitochondrion</keyword>
<dbReference type="SUPFAM" id="SSF56219">
    <property type="entry name" value="DNase I-like"/>
    <property type="match status" value="1"/>
</dbReference>
<dbReference type="PROSITE" id="PS50158">
    <property type="entry name" value="ZF_CCHC"/>
    <property type="match status" value="1"/>
</dbReference>
<dbReference type="OrthoDB" id="4927418at2759"/>
<keyword evidence="9" id="KW-1185">Reference proteome</keyword>
<protein>
    <submittedName>
        <fullName evidence="8">Endonuclease/exonuclease/phosphatase</fullName>
    </submittedName>
</protein>
<dbReference type="GO" id="GO:0004519">
    <property type="term" value="F:endonuclease activity"/>
    <property type="evidence" value="ECO:0007669"/>
    <property type="project" value="UniProtKB-KW"/>
</dbReference>
<evidence type="ECO:0000256" key="3">
    <source>
        <dbReference type="PROSITE-ProRule" id="PRU00047"/>
    </source>
</evidence>
<dbReference type="Pfam" id="PF14529">
    <property type="entry name" value="Exo_endo_phos_2"/>
    <property type="match status" value="1"/>
</dbReference>
<dbReference type="PANTHER" id="PTHR33481">
    <property type="entry name" value="REVERSE TRANSCRIPTASE"/>
    <property type="match status" value="1"/>
</dbReference>
<dbReference type="EMBL" id="AZHF01000016">
    <property type="protein sequence ID" value="OAA63235.1"/>
    <property type="molecule type" value="Genomic_DNA"/>
</dbReference>
<evidence type="ECO:0000256" key="4">
    <source>
        <dbReference type="SAM" id="Coils"/>
    </source>
</evidence>
<feature type="compositionally biased region" description="Polar residues" evidence="5">
    <location>
        <begin position="23"/>
        <end position="34"/>
    </location>
</feature>
<dbReference type="Gene3D" id="3.30.420.10">
    <property type="entry name" value="Ribonuclease H-like superfamily/Ribonuclease H"/>
    <property type="match status" value="1"/>
</dbReference>
<dbReference type="InterPro" id="IPR001878">
    <property type="entry name" value="Znf_CCHC"/>
</dbReference>
<dbReference type="Pfam" id="PF00078">
    <property type="entry name" value="RVT_1"/>
    <property type="match status" value="1"/>
</dbReference>
<dbReference type="InterPro" id="IPR036875">
    <property type="entry name" value="Znf_CCHC_sf"/>
</dbReference>
<dbReference type="SUPFAM" id="SSF56672">
    <property type="entry name" value="DNA/RNA polymerases"/>
    <property type="match status" value="1"/>
</dbReference>
<proteinExistence type="predicted"/>
<dbReference type="Gene3D" id="3.60.10.10">
    <property type="entry name" value="Endonuclease/exonuclease/phosphatase"/>
    <property type="match status" value="1"/>
</dbReference>
<dbReference type="InterPro" id="IPR036397">
    <property type="entry name" value="RNaseH_sf"/>
</dbReference>
<dbReference type="GO" id="GO:0003676">
    <property type="term" value="F:nucleic acid binding"/>
    <property type="evidence" value="ECO:0007669"/>
    <property type="project" value="InterPro"/>
</dbReference>
<evidence type="ECO:0000259" key="7">
    <source>
        <dbReference type="PROSITE" id="PS50878"/>
    </source>
</evidence>
<organism evidence="8 9">
    <name type="scientific">Akanthomyces lecanii RCEF 1005</name>
    <dbReference type="NCBI Taxonomy" id="1081108"/>
    <lineage>
        <taxon>Eukaryota</taxon>
        <taxon>Fungi</taxon>
        <taxon>Dikarya</taxon>
        <taxon>Ascomycota</taxon>
        <taxon>Pezizomycotina</taxon>
        <taxon>Sordariomycetes</taxon>
        <taxon>Hypocreomycetidae</taxon>
        <taxon>Hypocreales</taxon>
        <taxon>Cordycipitaceae</taxon>
        <taxon>Akanthomyces</taxon>
        <taxon>Cordyceps confragosa</taxon>
    </lineage>
</organism>
<feature type="domain" description="CCHC-type" evidence="6">
    <location>
        <begin position="391"/>
        <end position="406"/>
    </location>
</feature>
<dbReference type="InterPro" id="IPR000477">
    <property type="entry name" value="RT_dom"/>
</dbReference>
<keyword evidence="8" id="KW-0540">Nuclease</keyword>
<dbReference type="PROSITE" id="PS50878">
    <property type="entry name" value="RT_POL"/>
    <property type="match status" value="1"/>
</dbReference>
<evidence type="ECO:0000256" key="1">
    <source>
        <dbReference type="ARBA" id="ARBA00004173"/>
    </source>
</evidence>
<comment type="caution">
    <text evidence="8">The sequence shown here is derived from an EMBL/GenBank/DDBJ whole genome shotgun (WGS) entry which is preliminary data.</text>
</comment>
<feature type="region of interest" description="Disordered" evidence="5">
    <location>
        <begin position="150"/>
        <end position="188"/>
    </location>
</feature>
<evidence type="ECO:0000313" key="9">
    <source>
        <dbReference type="Proteomes" id="UP000076881"/>
    </source>
</evidence>
<dbReference type="GO" id="GO:0005739">
    <property type="term" value="C:mitochondrion"/>
    <property type="evidence" value="ECO:0007669"/>
    <property type="project" value="UniProtKB-SubCell"/>
</dbReference>
<dbReference type="GO" id="GO:0008270">
    <property type="term" value="F:zinc ion binding"/>
    <property type="evidence" value="ECO:0007669"/>
    <property type="project" value="UniProtKB-KW"/>
</dbReference>
<keyword evidence="8" id="KW-0269">Exonuclease</keyword>
<keyword evidence="8" id="KW-0378">Hydrolase</keyword>
<name>A0A167W1X9_CORDF</name>
<comment type="subcellular location">
    <subcellularLocation>
        <location evidence="1">Mitochondrion</location>
    </subcellularLocation>
</comment>
<dbReference type="Pfam" id="PF00098">
    <property type="entry name" value="zf-CCHC"/>
    <property type="match status" value="1"/>
</dbReference>
<dbReference type="InterPro" id="IPR043502">
    <property type="entry name" value="DNA/RNA_pol_sf"/>
</dbReference>
<gene>
    <name evidence="8" type="ORF">LEL_10700</name>
</gene>
<reference evidence="8 9" key="1">
    <citation type="journal article" date="2016" name="Genome Biol. Evol.">
        <title>Divergent and convergent evolution of fungal pathogenicity.</title>
        <authorList>
            <person name="Shang Y."/>
            <person name="Xiao G."/>
            <person name="Zheng P."/>
            <person name="Cen K."/>
            <person name="Zhan S."/>
            <person name="Wang C."/>
        </authorList>
    </citation>
    <scope>NUCLEOTIDE SEQUENCE [LARGE SCALE GENOMIC DNA]</scope>
    <source>
        <strain evidence="8 9">RCEF 1005</strain>
    </source>
</reference>
<feature type="domain" description="Reverse transcriptase" evidence="7">
    <location>
        <begin position="903"/>
        <end position="1177"/>
    </location>
</feature>
<evidence type="ECO:0000259" key="6">
    <source>
        <dbReference type="PROSITE" id="PS50158"/>
    </source>
</evidence>
<keyword evidence="4" id="KW-0175">Coiled coil</keyword>
<evidence type="ECO:0000256" key="5">
    <source>
        <dbReference type="SAM" id="MobiDB-lite"/>
    </source>
</evidence>
<keyword evidence="3" id="KW-0863">Zinc-finger</keyword>
<dbReference type="PANTHER" id="PTHR33481:SF1">
    <property type="entry name" value="ENDONUCLEASE_EXONUCLEASE_PHOSPHATASE DOMAIN-CONTAINING PROTEIN-RELATED"/>
    <property type="match status" value="1"/>
</dbReference>
<dbReference type="CDD" id="cd01650">
    <property type="entry name" value="RT_nLTR_like"/>
    <property type="match status" value="1"/>
</dbReference>
<dbReference type="InterPro" id="IPR005135">
    <property type="entry name" value="Endo/exonuclease/phosphatase"/>
</dbReference>
<evidence type="ECO:0000313" key="8">
    <source>
        <dbReference type="EMBL" id="OAA63235.1"/>
    </source>
</evidence>
<dbReference type="GO" id="GO:0004527">
    <property type="term" value="F:exonuclease activity"/>
    <property type="evidence" value="ECO:0007669"/>
    <property type="project" value="UniProtKB-KW"/>
</dbReference>
<keyword evidence="8" id="KW-0255">Endonuclease</keyword>
<feature type="region of interest" description="Disordered" evidence="5">
    <location>
        <begin position="1"/>
        <end position="34"/>
    </location>
</feature>